<proteinExistence type="predicted"/>
<evidence type="ECO:0000313" key="3">
    <source>
        <dbReference type="EMBL" id="XDP46268.1"/>
    </source>
</evidence>
<feature type="transmembrane region" description="Helical" evidence="2">
    <location>
        <begin position="31"/>
        <end position="56"/>
    </location>
</feature>
<keyword evidence="2" id="KW-0472">Membrane</keyword>
<dbReference type="KEGG" id="spue:AB5L97_04440"/>
<reference evidence="3" key="1">
    <citation type="submission" date="2024-07" db="EMBL/GenBank/DDBJ databases">
        <authorList>
            <person name="fu j."/>
        </authorList>
    </citation>
    <scope>NUCLEOTIDE SEQUENCE</scope>
    <source>
        <strain evidence="3">P10A9</strain>
    </source>
</reference>
<feature type="transmembrane region" description="Helical" evidence="2">
    <location>
        <begin position="62"/>
        <end position="85"/>
    </location>
</feature>
<dbReference type="RefSeq" id="WP_369046617.1">
    <property type="nucleotide sequence ID" value="NZ_CP163302.1"/>
</dbReference>
<organism evidence="3">
    <name type="scientific">Sinomonas puerhi</name>
    <dbReference type="NCBI Taxonomy" id="3238584"/>
    <lineage>
        <taxon>Bacteria</taxon>
        <taxon>Bacillati</taxon>
        <taxon>Actinomycetota</taxon>
        <taxon>Actinomycetes</taxon>
        <taxon>Micrococcales</taxon>
        <taxon>Micrococcaceae</taxon>
        <taxon>Sinomonas</taxon>
    </lineage>
</organism>
<dbReference type="AlphaFoldDB" id="A0AB39L534"/>
<sequence length="93" mass="9376">MAPSVPHRGLLHPSAGDDRARGGATPGWRRGVLAAGVVIAVVSLAAWAVTLGLAAAGGTPPAWVGVVALYGLPVAFVLMGLAIVASAMDRRRR</sequence>
<evidence type="ECO:0000256" key="1">
    <source>
        <dbReference type="SAM" id="MobiDB-lite"/>
    </source>
</evidence>
<evidence type="ECO:0000256" key="2">
    <source>
        <dbReference type="SAM" id="Phobius"/>
    </source>
</evidence>
<accession>A0AB39L534</accession>
<dbReference type="EMBL" id="CP163302">
    <property type="protein sequence ID" value="XDP46268.1"/>
    <property type="molecule type" value="Genomic_DNA"/>
</dbReference>
<protein>
    <submittedName>
        <fullName evidence="3">Uncharacterized protein</fullName>
    </submittedName>
</protein>
<gene>
    <name evidence="3" type="ORF">AB5L97_04440</name>
</gene>
<feature type="region of interest" description="Disordered" evidence="1">
    <location>
        <begin position="1"/>
        <end position="23"/>
    </location>
</feature>
<keyword evidence="2" id="KW-0812">Transmembrane</keyword>
<name>A0AB39L534_9MICC</name>
<keyword evidence="2" id="KW-1133">Transmembrane helix</keyword>